<dbReference type="RefSeq" id="WP_344430472.1">
    <property type="nucleotide sequence ID" value="NZ_BAAANN010000049.1"/>
</dbReference>
<accession>A0ABN2SM31</accession>
<evidence type="ECO:0000313" key="3">
    <source>
        <dbReference type="Proteomes" id="UP001501116"/>
    </source>
</evidence>
<dbReference type="EMBL" id="BAAANN010000049">
    <property type="protein sequence ID" value="GAA1988468.1"/>
    <property type="molecule type" value="Genomic_DNA"/>
</dbReference>
<reference evidence="2 3" key="1">
    <citation type="journal article" date="2019" name="Int. J. Syst. Evol. Microbiol.">
        <title>The Global Catalogue of Microorganisms (GCM) 10K type strain sequencing project: providing services to taxonomists for standard genome sequencing and annotation.</title>
        <authorList>
            <consortium name="The Broad Institute Genomics Platform"/>
            <consortium name="The Broad Institute Genome Sequencing Center for Infectious Disease"/>
            <person name="Wu L."/>
            <person name="Ma J."/>
        </authorList>
    </citation>
    <scope>NUCLEOTIDE SEQUENCE [LARGE SCALE GENOMIC DNA]</scope>
    <source>
        <strain evidence="2 3">JCM 14545</strain>
    </source>
</reference>
<sequence length="166" mass="19185">MTDTKRDQEPNLPPRDKAQVLATENYVDRETEDSYQPIPGFEGLEQRAFSIWRGTEGRYGMYSMRVTESFTGSGEVPWHTHSSDQMEYIVEGWIIAEYEGLGVIRLEKGDVIFEDKRNRHRQLEVSRDFKSIQVLIPAEMSTTFLNWDASQGCYQSATIEHTELTP</sequence>
<keyword evidence="3" id="KW-1185">Reference proteome</keyword>
<comment type="caution">
    <text evidence="2">The sequence shown here is derived from an EMBL/GenBank/DDBJ whole genome shotgun (WGS) entry which is preliminary data.</text>
</comment>
<feature type="region of interest" description="Disordered" evidence="1">
    <location>
        <begin position="1"/>
        <end position="20"/>
    </location>
</feature>
<protein>
    <recommendedName>
        <fullName evidence="4">Cupin domain-containing protein</fullName>
    </recommendedName>
</protein>
<feature type="compositionally biased region" description="Basic and acidic residues" evidence="1">
    <location>
        <begin position="1"/>
        <end position="18"/>
    </location>
</feature>
<evidence type="ECO:0000313" key="2">
    <source>
        <dbReference type="EMBL" id="GAA1988468.1"/>
    </source>
</evidence>
<evidence type="ECO:0008006" key="4">
    <source>
        <dbReference type="Google" id="ProtNLM"/>
    </source>
</evidence>
<dbReference type="Gene3D" id="2.60.120.10">
    <property type="entry name" value="Jelly Rolls"/>
    <property type="match status" value="1"/>
</dbReference>
<dbReference type="InterPro" id="IPR011051">
    <property type="entry name" value="RmlC_Cupin_sf"/>
</dbReference>
<gene>
    <name evidence="2" type="ORF">GCM10009754_78160</name>
</gene>
<organism evidence="2 3">
    <name type="scientific">Amycolatopsis minnesotensis</name>
    <dbReference type="NCBI Taxonomy" id="337894"/>
    <lineage>
        <taxon>Bacteria</taxon>
        <taxon>Bacillati</taxon>
        <taxon>Actinomycetota</taxon>
        <taxon>Actinomycetes</taxon>
        <taxon>Pseudonocardiales</taxon>
        <taxon>Pseudonocardiaceae</taxon>
        <taxon>Amycolatopsis</taxon>
    </lineage>
</organism>
<dbReference type="Proteomes" id="UP001501116">
    <property type="component" value="Unassembled WGS sequence"/>
</dbReference>
<dbReference type="SUPFAM" id="SSF51182">
    <property type="entry name" value="RmlC-like cupins"/>
    <property type="match status" value="1"/>
</dbReference>
<dbReference type="InterPro" id="IPR014710">
    <property type="entry name" value="RmlC-like_jellyroll"/>
</dbReference>
<proteinExistence type="predicted"/>
<name>A0ABN2SM31_9PSEU</name>
<evidence type="ECO:0000256" key="1">
    <source>
        <dbReference type="SAM" id="MobiDB-lite"/>
    </source>
</evidence>